<protein>
    <submittedName>
        <fullName evidence="1">Uncharacterized protein</fullName>
    </submittedName>
</protein>
<proteinExistence type="predicted"/>
<accession>A0A4R9M0M4</accession>
<dbReference type="AlphaFoldDB" id="A0A4R9M0M4"/>
<comment type="caution">
    <text evidence="1">The sequence shown here is derived from an EMBL/GenBank/DDBJ whole genome shotgun (WGS) entry which is preliminary data.</text>
</comment>
<reference evidence="1" key="1">
    <citation type="journal article" date="2019" name="PLoS Negl. Trop. Dis.">
        <title>Revisiting the worldwide diversity of Leptospira species in the environment.</title>
        <authorList>
            <person name="Vincent A.T."/>
            <person name="Schiettekatte O."/>
            <person name="Bourhy P."/>
            <person name="Veyrier F.J."/>
            <person name="Picardeau M."/>
        </authorList>
    </citation>
    <scope>NUCLEOTIDE SEQUENCE [LARGE SCALE GENOMIC DNA]</scope>
    <source>
        <strain evidence="1">201300427</strain>
    </source>
</reference>
<keyword evidence="2" id="KW-1185">Reference proteome</keyword>
<gene>
    <name evidence="1" type="ORF">EHS15_09615</name>
</gene>
<evidence type="ECO:0000313" key="2">
    <source>
        <dbReference type="Proteomes" id="UP000298058"/>
    </source>
</evidence>
<dbReference type="EMBL" id="RQHW01000032">
    <property type="protein sequence ID" value="TGN19345.1"/>
    <property type="molecule type" value="Genomic_DNA"/>
</dbReference>
<name>A0A4R9M0M4_9LEPT</name>
<sequence length="151" mass="17122">MASNSLDSQGKLLPIQIELVESAGPVSPQYQYDLNLNLKNHEDGLLLKYSYVGEFVYGVPEKKIVFESILSKEKSIEWIDRLLELKPLGIQRELPDNVKNNVGISFNSLHIEIGASDKTKIMYTLGDLRRPEFANETKIIQFLKESGIKKV</sequence>
<organism evidence="1 2">
    <name type="scientific">Leptospira idonii</name>
    <dbReference type="NCBI Taxonomy" id="1193500"/>
    <lineage>
        <taxon>Bacteria</taxon>
        <taxon>Pseudomonadati</taxon>
        <taxon>Spirochaetota</taxon>
        <taxon>Spirochaetia</taxon>
        <taxon>Leptospirales</taxon>
        <taxon>Leptospiraceae</taxon>
        <taxon>Leptospira</taxon>
    </lineage>
</organism>
<evidence type="ECO:0000313" key="1">
    <source>
        <dbReference type="EMBL" id="TGN19345.1"/>
    </source>
</evidence>
<dbReference type="Proteomes" id="UP000298058">
    <property type="component" value="Unassembled WGS sequence"/>
</dbReference>